<dbReference type="Proteomes" id="UP000822688">
    <property type="component" value="Chromosome V"/>
</dbReference>
<comment type="caution">
    <text evidence="2">The sequence shown here is derived from an EMBL/GenBank/DDBJ whole genome shotgun (WGS) entry which is preliminary data.</text>
</comment>
<accession>A0A8T0HTB4</accession>
<protein>
    <submittedName>
        <fullName evidence="2">Uncharacterized protein</fullName>
    </submittedName>
</protein>
<evidence type="ECO:0000256" key="1">
    <source>
        <dbReference type="SAM" id="SignalP"/>
    </source>
</evidence>
<feature type="signal peptide" evidence="1">
    <location>
        <begin position="1"/>
        <end position="16"/>
    </location>
</feature>
<evidence type="ECO:0000313" key="3">
    <source>
        <dbReference type="Proteomes" id="UP000822688"/>
    </source>
</evidence>
<gene>
    <name evidence="2" type="ORF">KC19_VG247400</name>
</gene>
<dbReference type="AlphaFoldDB" id="A0A8T0HTB4"/>
<proteinExistence type="predicted"/>
<evidence type="ECO:0000313" key="2">
    <source>
        <dbReference type="EMBL" id="KAG0574252.1"/>
    </source>
</evidence>
<reference evidence="2" key="1">
    <citation type="submission" date="2020-06" db="EMBL/GenBank/DDBJ databases">
        <title>WGS assembly of Ceratodon purpureus strain R40.</title>
        <authorList>
            <person name="Carey S.B."/>
            <person name="Jenkins J."/>
            <person name="Shu S."/>
            <person name="Lovell J.T."/>
            <person name="Sreedasyam A."/>
            <person name="Maumus F."/>
            <person name="Tiley G.P."/>
            <person name="Fernandez-Pozo N."/>
            <person name="Barry K."/>
            <person name="Chen C."/>
            <person name="Wang M."/>
            <person name="Lipzen A."/>
            <person name="Daum C."/>
            <person name="Saski C.A."/>
            <person name="Payton A.C."/>
            <person name="Mcbreen J.C."/>
            <person name="Conrad R.E."/>
            <person name="Kollar L.M."/>
            <person name="Olsson S."/>
            <person name="Huttunen S."/>
            <person name="Landis J.B."/>
            <person name="Wickett N.J."/>
            <person name="Johnson M.G."/>
            <person name="Rensing S.A."/>
            <person name="Grimwood J."/>
            <person name="Schmutz J."/>
            <person name="Mcdaniel S.F."/>
        </authorList>
    </citation>
    <scope>NUCLEOTIDE SEQUENCE</scope>
    <source>
        <strain evidence="2">R40</strain>
    </source>
</reference>
<sequence>MLYHVMFWPWCPLSQCLLLPSLCCVSLSFCFAFAKHCCRGTSRSFLQSQLC</sequence>
<feature type="chain" id="PRO_5035862970" evidence="1">
    <location>
        <begin position="17"/>
        <end position="51"/>
    </location>
</feature>
<name>A0A8T0HTB4_CERPU</name>
<keyword evidence="1" id="KW-0732">Signal</keyword>
<organism evidence="2 3">
    <name type="scientific">Ceratodon purpureus</name>
    <name type="common">Fire moss</name>
    <name type="synonym">Dicranum purpureum</name>
    <dbReference type="NCBI Taxonomy" id="3225"/>
    <lineage>
        <taxon>Eukaryota</taxon>
        <taxon>Viridiplantae</taxon>
        <taxon>Streptophyta</taxon>
        <taxon>Embryophyta</taxon>
        <taxon>Bryophyta</taxon>
        <taxon>Bryophytina</taxon>
        <taxon>Bryopsida</taxon>
        <taxon>Dicranidae</taxon>
        <taxon>Pseudoditrichales</taxon>
        <taxon>Ditrichaceae</taxon>
        <taxon>Ceratodon</taxon>
    </lineage>
</organism>
<keyword evidence="3" id="KW-1185">Reference proteome</keyword>
<dbReference type="EMBL" id="CM026426">
    <property type="protein sequence ID" value="KAG0574252.1"/>
    <property type="molecule type" value="Genomic_DNA"/>
</dbReference>